<gene>
    <name evidence="2" type="ORF">V6N11_062699</name>
</gene>
<evidence type="ECO:0000313" key="2">
    <source>
        <dbReference type="EMBL" id="KAK8991698.1"/>
    </source>
</evidence>
<name>A0ABR2PTM3_9ROSI</name>
<feature type="compositionally biased region" description="Polar residues" evidence="1">
    <location>
        <begin position="28"/>
        <end position="52"/>
    </location>
</feature>
<comment type="caution">
    <text evidence="2">The sequence shown here is derived from an EMBL/GenBank/DDBJ whole genome shotgun (WGS) entry which is preliminary data.</text>
</comment>
<proteinExistence type="predicted"/>
<feature type="compositionally biased region" description="Polar residues" evidence="1">
    <location>
        <begin position="124"/>
        <end position="133"/>
    </location>
</feature>
<reference evidence="2 3" key="1">
    <citation type="journal article" date="2024" name="G3 (Bethesda)">
        <title>Genome assembly of Hibiscus sabdariffa L. provides insights into metabolisms of medicinal natural products.</title>
        <authorList>
            <person name="Kim T."/>
        </authorList>
    </citation>
    <scope>NUCLEOTIDE SEQUENCE [LARGE SCALE GENOMIC DNA]</scope>
    <source>
        <strain evidence="2">TK-2024</strain>
        <tissue evidence="2">Old leaves</tissue>
    </source>
</reference>
<keyword evidence="3" id="KW-1185">Reference proteome</keyword>
<feature type="region of interest" description="Disordered" evidence="1">
    <location>
        <begin position="103"/>
        <end position="151"/>
    </location>
</feature>
<feature type="region of interest" description="Disordered" evidence="1">
    <location>
        <begin position="17"/>
        <end position="85"/>
    </location>
</feature>
<dbReference type="Proteomes" id="UP001396334">
    <property type="component" value="Unassembled WGS sequence"/>
</dbReference>
<organism evidence="2 3">
    <name type="scientific">Hibiscus sabdariffa</name>
    <name type="common">roselle</name>
    <dbReference type="NCBI Taxonomy" id="183260"/>
    <lineage>
        <taxon>Eukaryota</taxon>
        <taxon>Viridiplantae</taxon>
        <taxon>Streptophyta</taxon>
        <taxon>Embryophyta</taxon>
        <taxon>Tracheophyta</taxon>
        <taxon>Spermatophyta</taxon>
        <taxon>Magnoliopsida</taxon>
        <taxon>eudicotyledons</taxon>
        <taxon>Gunneridae</taxon>
        <taxon>Pentapetalae</taxon>
        <taxon>rosids</taxon>
        <taxon>malvids</taxon>
        <taxon>Malvales</taxon>
        <taxon>Malvaceae</taxon>
        <taxon>Malvoideae</taxon>
        <taxon>Hibiscus</taxon>
    </lineage>
</organism>
<dbReference type="EMBL" id="JBBPBN010000052">
    <property type="protein sequence ID" value="KAK8991698.1"/>
    <property type="molecule type" value="Genomic_DNA"/>
</dbReference>
<sequence length="151" mass="16405">MLLRSSSTPVLCIPQRSAVAESGHRSSTKPITMTASSHNMIQRTPSDGNMRQTAIPKKHSPLMSSRSLGAQDSLKEEGTDNIGSSTLWSHVIASYAWYLWNAEEGEEEEEEEEVKGEEHGPNGATANTCTPQQPHGRFPHGPPCNFTTAAC</sequence>
<accession>A0ABR2PTM3</accession>
<evidence type="ECO:0000313" key="3">
    <source>
        <dbReference type="Proteomes" id="UP001396334"/>
    </source>
</evidence>
<feature type="compositionally biased region" description="Acidic residues" evidence="1">
    <location>
        <begin position="103"/>
        <end position="115"/>
    </location>
</feature>
<protein>
    <submittedName>
        <fullName evidence="2">Uncharacterized protein</fullName>
    </submittedName>
</protein>
<evidence type="ECO:0000256" key="1">
    <source>
        <dbReference type="SAM" id="MobiDB-lite"/>
    </source>
</evidence>